<reference evidence="2 3" key="1">
    <citation type="journal article" date="2021" name="Int. J. Syst. Evol. Microbiol.">
        <title>Steroidobacter gossypii sp. nov., isolated from soil of cotton cropping field.</title>
        <authorList>
            <person name="Huang R."/>
            <person name="Yang S."/>
            <person name="Zhen C."/>
            <person name="Liu W."/>
        </authorList>
    </citation>
    <scope>NUCLEOTIDE SEQUENCE [LARGE SCALE GENOMIC DNA]</scope>
    <source>
        <strain evidence="2 3">S1-65</strain>
    </source>
</reference>
<evidence type="ECO:0000313" key="3">
    <source>
        <dbReference type="Proteomes" id="UP000661077"/>
    </source>
</evidence>
<dbReference type="Pfam" id="PF01936">
    <property type="entry name" value="NYN"/>
    <property type="match status" value="1"/>
</dbReference>
<name>A0ABS1WY21_9GAMM</name>
<protein>
    <submittedName>
        <fullName evidence="2">NYN domain-containing protein</fullName>
    </submittedName>
</protein>
<gene>
    <name evidence="2" type="ORF">JM946_14180</name>
</gene>
<dbReference type="InterPro" id="IPR021139">
    <property type="entry name" value="NYN"/>
</dbReference>
<feature type="domain" description="NYN" evidence="1">
    <location>
        <begin position="28"/>
        <end position="158"/>
    </location>
</feature>
<dbReference type="PANTHER" id="PTHR35811:SF1">
    <property type="entry name" value="HTH OST-TYPE DOMAIN-CONTAINING PROTEIN"/>
    <property type="match status" value="1"/>
</dbReference>
<keyword evidence="3" id="KW-1185">Reference proteome</keyword>
<accession>A0ABS1WY21</accession>
<dbReference type="Proteomes" id="UP000661077">
    <property type="component" value="Unassembled WGS sequence"/>
</dbReference>
<dbReference type="EMBL" id="JAEVLS010000003">
    <property type="protein sequence ID" value="MBM0105875.1"/>
    <property type="molecule type" value="Genomic_DNA"/>
</dbReference>
<dbReference type="CDD" id="cd11297">
    <property type="entry name" value="PIN_LabA-like_N_1"/>
    <property type="match status" value="1"/>
</dbReference>
<proteinExistence type="predicted"/>
<organism evidence="2 3">
    <name type="scientific">Steroidobacter gossypii</name>
    <dbReference type="NCBI Taxonomy" id="2805490"/>
    <lineage>
        <taxon>Bacteria</taxon>
        <taxon>Pseudomonadati</taxon>
        <taxon>Pseudomonadota</taxon>
        <taxon>Gammaproteobacteria</taxon>
        <taxon>Steroidobacterales</taxon>
        <taxon>Steroidobacteraceae</taxon>
        <taxon>Steroidobacter</taxon>
    </lineage>
</organism>
<sequence length="165" mass="18727">MRVSSSFRRNVDVWFDAYRERRSLDMHIALLIDCENARPDAIGGILDELAGQGTINIRRAYGNWKKPMGWEPKLHPFAIQPIQQFAYTKGKNALDMCMTIDAMDLLYTERVDCFALVTSDCDFTPLVHKLLSKGKVVIGFGENNPPEPFVKACSVFIHTGRFTEP</sequence>
<evidence type="ECO:0000259" key="1">
    <source>
        <dbReference type="Pfam" id="PF01936"/>
    </source>
</evidence>
<dbReference type="Gene3D" id="3.40.50.1010">
    <property type="entry name" value="5'-nuclease"/>
    <property type="match status" value="1"/>
</dbReference>
<dbReference type="PANTHER" id="PTHR35811">
    <property type="entry name" value="SLR1870 PROTEIN"/>
    <property type="match status" value="1"/>
</dbReference>
<evidence type="ECO:0000313" key="2">
    <source>
        <dbReference type="EMBL" id="MBM0105875.1"/>
    </source>
</evidence>
<comment type="caution">
    <text evidence="2">The sequence shown here is derived from an EMBL/GenBank/DDBJ whole genome shotgun (WGS) entry which is preliminary data.</text>
</comment>